<keyword evidence="1" id="KW-0539">Nucleus</keyword>
<dbReference type="Pfam" id="PF01585">
    <property type="entry name" value="G-patch"/>
    <property type="match status" value="1"/>
</dbReference>
<evidence type="ECO:0000256" key="1">
    <source>
        <dbReference type="RuleBase" id="RU368012"/>
    </source>
</evidence>
<keyword evidence="1" id="KW-0489">Methyltransferase</keyword>
<dbReference type="PROSITE" id="PS51613">
    <property type="entry name" value="SAM_MT_RRMJ"/>
    <property type="match status" value="1"/>
</dbReference>
<dbReference type="InterPro" id="IPR000467">
    <property type="entry name" value="G_patch_dom"/>
</dbReference>
<feature type="domain" description="G-patch" evidence="2">
    <location>
        <begin position="1"/>
        <end position="36"/>
    </location>
</feature>
<dbReference type="GO" id="GO:0005634">
    <property type="term" value="C:nucleus"/>
    <property type="evidence" value="ECO:0007669"/>
    <property type="project" value="UniProtKB-SubCell"/>
</dbReference>
<dbReference type="AlphaFoldDB" id="A0AAD9K6T3"/>
<keyword evidence="1" id="KW-0506">mRNA capping</keyword>
<dbReference type="FunFam" id="3.40.50.12760:FF:000004">
    <property type="entry name" value="FtsJ-like methyltransferase"/>
    <property type="match status" value="1"/>
</dbReference>
<dbReference type="EC" id="2.1.1.57" evidence="1"/>
<dbReference type="Pfam" id="PF01728">
    <property type="entry name" value="FtsJ"/>
    <property type="match status" value="1"/>
</dbReference>
<accession>A0AAD9K6T3</accession>
<evidence type="ECO:0000259" key="3">
    <source>
        <dbReference type="PROSITE" id="PS51613"/>
    </source>
</evidence>
<dbReference type="GO" id="GO:0003676">
    <property type="term" value="F:nucleic acid binding"/>
    <property type="evidence" value="ECO:0007669"/>
    <property type="project" value="UniProtKB-UniRule"/>
</dbReference>
<dbReference type="SUPFAM" id="SSF53335">
    <property type="entry name" value="S-adenosyl-L-methionine-dependent methyltransferases"/>
    <property type="match status" value="1"/>
</dbReference>
<gene>
    <name evidence="4" type="ORF">NP493_1388g00004</name>
</gene>
<dbReference type="InterPro" id="IPR025816">
    <property type="entry name" value="RrmJ-type_MeTrfase"/>
</dbReference>
<comment type="subcellular location">
    <subcellularLocation>
        <location evidence="1">Nucleus</location>
    </subcellularLocation>
</comment>
<dbReference type="SUPFAM" id="SSF56091">
    <property type="entry name" value="DNA ligase/mRNA capping enzyme, catalytic domain"/>
    <property type="match status" value="1"/>
</dbReference>
<dbReference type="GO" id="GO:0032259">
    <property type="term" value="P:methylation"/>
    <property type="evidence" value="ECO:0007669"/>
    <property type="project" value="UniProtKB-KW"/>
</dbReference>
<comment type="function">
    <text evidence="1">S-adenosyl-L-methionine-dependent methyltransferase that mediates RNA cap1 2'-O-ribose methylation to the 5'-cap structure of RNAs. Methylates the ribose of the first nucleotide of a m(7)GpppG-capped mRNA to produce m(7)GpppNmp (cap1).</text>
</comment>
<evidence type="ECO:0000313" key="5">
    <source>
        <dbReference type="Proteomes" id="UP001209878"/>
    </source>
</evidence>
<dbReference type="InterPro" id="IPR050851">
    <property type="entry name" value="mRNA_Cap_2O-Ribose_MeTrfase"/>
</dbReference>
<keyword evidence="1" id="KW-0949">S-adenosyl-L-methionine</keyword>
<dbReference type="Gene3D" id="3.40.50.12760">
    <property type="match status" value="1"/>
</dbReference>
<dbReference type="InterPro" id="IPR002877">
    <property type="entry name" value="RNA_MeTrfase_FtsJ_dom"/>
</dbReference>
<keyword evidence="5" id="KW-1185">Reference proteome</keyword>
<keyword evidence="1" id="KW-0808">Transferase</keyword>
<organism evidence="4 5">
    <name type="scientific">Ridgeia piscesae</name>
    <name type="common">Tubeworm</name>
    <dbReference type="NCBI Taxonomy" id="27915"/>
    <lineage>
        <taxon>Eukaryota</taxon>
        <taxon>Metazoa</taxon>
        <taxon>Spiralia</taxon>
        <taxon>Lophotrochozoa</taxon>
        <taxon>Annelida</taxon>
        <taxon>Polychaeta</taxon>
        <taxon>Sedentaria</taxon>
        <taxon>Canalipalpata</taxon>
        <taxon>Sabellida</taxon>
        <taxon>Siboglinidae</taxon>
        <taxon>Ridgeia</taxon>
    </lineage>
</organism>
<evidence type="ECO:0000313" key="4">
    <source>
        <dbReference type="EMBL" id="KAK2165030.1"/>
    </source>
</evidence>
<dbReference type="Proteomes" id="UP001209878">
    <property type="component" value="Unassembled WGS sequence"/>
</dbReference>
<comment type="caution">
    <text evidence="4">The sequence shown here is derived from an EMBL/GenBank/DDBJ whole genome shotgun (WGS) entry which is preliminary data.</text>
</comment>
<proteinExistence type="predicted"/>
<feature type="domain" description="RrmJ-type SAM-dependent 2'-O-MTase" evidence="3">
    <location>
        <begin position="134"/>
        <end position="352"/>
    </location>
</feature>
<evidence type="ECO:0000259" key="2">
    <source>
        <dbReference type="PROSITE" id="PS50174"/>
    </source>
</evidence>
<dbReference type="PROSITE" id="PS50174">
    <property type="entry name" value="G_PATCH"/>
    <property type="match status" value="1"/>
</dbReference>
<keyword evidence="1" id="KW-0507">mRNA processing</keyword>
<sequence>MGHKTGKGLGKYGQGRVNIVEASKQRGRRGLGMTVRGFEPSDLEWDTDKEVVSAEEAVDWIDTCTGAVPKLDEMQNWVKTGPKKLVLDGECEFCSEDLLINILKSKSVFDNLEPEEMRRARTRSNAFETIRGVFFLNRAAMKMANMDAVVDFMFTNPRDTQGKPVVGPNELFYFGDVCAGPGGFSEYVLWRKKRGDAKGFGFTLKGACDFKLEDFFAAPSEMFEPYYGKNGLEGDGDIYIPDNLVALRDFILQGTDGLGLHLLMADGGFSVEGQENIQEILSKRLYLCQFLAALMNLRPGGHFVCKLFDIFTQFSVGLVYLMYRAFDHVSIFKPVTSRPANSERYIMCRGLRADAGPIRDYMFNLNLKFEKLGIMSREDIVTVVPLELLHGDDNFFEYIFTSNQRLGQTQMIALSKIQAFCKNSNLHDPRQADMREKCLKLWQIPDEVRTAPDRTVSAQARFNKLTEMSSADFWTPPTKLTLCDLETKVRSVFDYRCQLGGSKQRFLLLSLGKTSIYRWDPLTHNKWVKLTKLNEFLTELPRDTLVEGEIVQELRGEGKGQLKVNSLHILDAMFLSGEDVTSLHFNDRIERLKKFVKAITRPSRSDLAPVRVKDVYRFEEIVQMFERLSMRRVKGSSQPKLCYCLQRHVCEDQPRYITPTGVYFIKTVRDPWMMGQSKKTGMKYFYHTLTREAVHKVPLDSIASFQSCQKSRLLWEWDSSVKLLPEQMYFDSKKLSREHVLDFVAKHT</sequence>
<dbReference type="GO" id="GO:0004483">
    <property type="term" value="F:methyltransferase cap1 activity"/>
    <property type="evidence" value="ECO:0007669"/>
    <property type="project" value="UniProtKB-UniRule"/>
</dbReference>
<dbReference type="GO" id="GO:0016556">
    <property type="term" value="P:mRNA modification"/>
    <property type="evidence" value="ECO:0007669"/>
    <property type="project" value="UniProtKB-UniRule"/>
</dbReference>
<comment type="catalytic activity">
    <reaction evidence="1">
        <text>a 5'-end (N(7)-methyl 5'-triphosphoguanosine)-ribonucleoside in mRNA + S-adenosyl-L-methionine = a 5'-end (N(7)-methyl 5'-triphosphoguanosine)-(2'-O-methyl-ribonucleoside) in mRNA + S-adenosyl-L-homocysteine + H(+)</text>
        <dbReference type="Rhea" id="RHEA:67020"/>
        <dbReference type="Rhea" id="RHEA-COMP:17167"/>
        <dbReference type="Rhea" id="RHEA-COMP:17168"/>
        <dbReference type="ChEBI" id="CHEBI:15378"/>
        <dbReference type="ChEBI" id="CHEBI:57856"/>
        <dbReference type="ChEBI" id="CHEBI:59789"/>
        <dbReference type="ChEBI" id="CHEBI:156461"/>
        <dbReference type="ChEBI" id="CHEBI:167609"/>
        <dbReference type="EC" id="2.1.1.57"/>
    </reaction>
</comment>
<dbReference type="InterPro" id="IPR029063">
    <property type="entry name" value="SAM-dependent_MTases_sf"/>
</dbReference>
<dbReference type="PANTHER" id="PTHR16121">
    <property type="entry name" value="CAP-SPECIFIC MRNA (NUCLEOSIDE-2'-O-)-METHYLTRANSFERASE 1-RELATED"/>
    <property type="match status" value="1"/>
</dbReference>
<dbReference type="PANTHER" id="PTHR16121:SF0">
    <property type="entry name" value="CAP-SPECIFIC MRNA (NUCLEOSIDE-2'-O-)-METHYLTRANSFERASE 1"/>
    <property type="match status" value="1"/>
</dbReference>
<protein>
    <recommendedName>
        <fullName evidence="1">Cap-specific mRNA (nucleoside-2'-O-)-methyltransferase 1</fullName>
        <ecNumber evidence="1">2.1.1.57</ecNumber>
    </recommendedName>
    <alternativeName>
        <fullName evidence="1">Cap1 2'O-ribose methyltransferase 1</fullName>
    </alternativeName>
</protein>
<reference evidence="4" key="1">
    <citation type="journal article" date="2023" name="Mol. Biol. Evol.">
        <title>Third-Generation Sequencing Reveals the Adaptive Role of the Epigenome in Three Deep-Sea Polychaetes.</title>
        <authorList>
            <person name="Perez M."/>
            <person name="Aroh O."/>
            <person name="Sun Y."/>
            <person name="Lan Y."/>
            <person name="Juniper S.K."/>
            <person name="Young C.R."/>
            <person name="Angers B."/>
            <person name="Qian P.Y."/>
        </authorList>
    </citation>
    <scope>NUCLEOTIDE SEQUENCE</scope>
    <source>
        <strain evidence="4">R07B-5</strain>
    </source>
</reference>
<dbReference type="GO" id="GO:0005737">
    <property type="term" value="C:cytoplasm"/>
    <property type="evidence" value="ECO:0007669"/>
    <property type="project" value="TreeGrafter"/>
</dbReference>
<dbReference type="EMBL" id="JAODUO010001385">
    <property type="protein sequence ID" value="KAK2165030.1"/>
    <property type="molecule type" value="Genomic_DNA"/>
</dbReference>
<dbReference type="Gene3D" id="3.30.470.30">
    <property type="entry name" value="DNA ligase/mRNA capping enzyme"/>
    <property type="match status" value="1"/>
</dbReference>
<name>A0AAD9K6T3_RIDPI</name>
<dbReference type="GO" id="GO:0006370">
    <property type="term" value="P:7-methylguanosine mRNA capping"/>
    <property type="evidence" value="ECO:0007669"/>
    <property type="project" value="UniProtKB-UniRule"/>
</dbReference>